<sequence length="1038" mass="116440">MKRQLPWVLLFTVVLLASSVLFVPETRQLALVRYKSEQYSEALKNYERMRARGDLSVETVRGLAELYIHYAQVTKAIKVVETYVEKNPNDLGALRRLARYYHYDQRYEDYRRVLERMRQIDPQPETLRKLSQIYNRLGRIEQQIRILQKLVALPQAKPDDFLDLSRLLAGRYRVAEAIDVLNRWRQTRADSFTKRAALLLTSLQIANNQPEAAVQTALNWVNRSGGPEAVTDFADTLSSRADAEVERQFLMAAHERYPDEDVIEVLLAEAEAATGDPASGLERLMALHAAERLPGWGLDLAVGMALDLERLDLALQLGRHRPAALLEETLRNLVSSAVDAGKVKAADAVVSALGSETLRATPVLAARLALALGRIEQANAWADRALTAELTIGTRFQLVEVLVELDRRGDALAHLSATIRRDRDGELPEWGLRRAAGLYLAFDAAETGLPVFAEVREQRPDSFNAAFGWALLAARTGRAQVTTEWWRATDKQKFDNQHLDDLFYAARAGGADSLALEVAELRVERQPEERRRRELAVTLMDTGQPQEALTHLRALLEEPDLVDRDGVRADYVSALRAALDTSAPVEPEAREAAIAGLRRAGDDTAELARYVDLLLAAGGQRQALPYLARLAQSDPDQWVPRYVTAAREAGRPGDAARLLDRQLRRTELSIETREQYVYSLLDLEAERTALPHVRDLALRGREGWHSQYLTLLDRLHGRIAAGDYLVAYSRRFEGPDDARRALAQQLLTYDRKAAAVESLRIVAADAPHDAPSVNELLWLWGPRPPADALEWLSARLSRAETVEARAGWARILMNRGGTQRMLRLVETPARPGRFDPVTEVLLEALQQDGPRERLRALLMSALETAPDTERLRRTGDIAFASAMSDLAARAYDRVLAASPDRMGAVRNRGQIAFFRGNWDLANRLLTRYLAAEPAPDDFRSRYQLAEIRRDRDRPEAAQALYTDALTIIERTSQPPLDARITRALILRRTDGDAAAERAFAALLDNAQARRQALPHYLRMLLDNGRLERVAQVLGEPAS</sequence>
<name>A0ABS1DFQ2_9PROT</name>
<dbReference type="RefSeq" id="WP_200341632.1">
    <property type="nucleotide sequence ID" value="NZ_NRRL01000044.1"/>
</dbReference>
<dbReference type="SUPFAM" id="SSF48452">
    <property type="entry name" value="TPR-like"/>
    <property type="match status" value="1"/>
</dbReference>
<dbReference type="InterPro" id="IPR011990">
    <property type="entry name" value="TPR-like_helical_dom_sf"/>
</dbReference>
<reference evidence="1 2" key="1">
    <citation type="journal article" date="2020" name="Microorganisms">
        <title>Osmotic Adaptation and Compatible Solute Biosynthesis of Phototrophic Bacteria as Revealed from Genome Analyses.</title>
        <authorList>
            <person name="Imhoff J.F."/>
            <person name="Rahn T."/>
            <person name="Kunzel S."/>
            <person name="Keller A."/>
            <person name="Neulinger S.C."/>
        </authorList>
    </citation>
    <scope>NUCLEOTIDE SEQUENCE [LARGE SCALE GENOMIC DNA]</scope>
    <source>
        <strain evidence="1 2">DSM 9895</strain>
    </source>
</reference>
<dbReference type="Proteomes" id="UP001296873">
    <property type="component" value="Unassembled WGS sequence"/>
</dbReference>
<dbReference type="EMBL" id="NRRL01000044">
    <property type="protein sequence ID" value="MBK1669301.1"/>
    <property type="molecule type" value="Genomic_DNA"/>
</dbReference>
<evidence type="ECO:0000313" key="2">
    <source>
        <dbReference type="Proteomes" id="UP001296873"/>
    </source>
</evidence>
<comment type="caution">
    <text evidence="1">The sequence shown here is derived from an EMBL/GenBank/DDBJ whole genome shotgun (WGS) entry which is preliminary data.</text>
</comment>
<evidence type="ECO:0008006" key="3">
    <source>
        <dbReference type="Google" id="ProtNLM"/>
    </source>
</evidence>
<protein>
    <recommendedName>
        <fullName evidence="3">Tetratricopeptide repeat protein</fullName>
    </recommendedName>
</protein>
<evidence type="ECO:0000313" key="1">
    <source>
        <dbReference type="EMBL" id="MBK1669301.1"/>
    </source>
</evidence>
<dbReference type="PANTHER" id="PTHR12558">
    <property type="entry name" value="CELL DIVISION CYCLE 16,23,27"/>
    <property type="match status" value="1"/>
</dbReference>
<gene>
    <name evidence="1" type="ORF">CKO28_14785</name>
</gene>
<dbReference type="Gene3D" id="1.25.40.10">
    <property type="entry name" value="Tetratricopeptide repeat domain"/>
    <property type="match status" value="2"/>
</dbReference>
<accession>A0ABS1DFQ2</accession>
<organism evidence="1 2">
    <name type="scientific">Rhodovibrio sodomensis</name>
    <dbReference type="NCBI Taxonomy" id="1088"/>
    <lineage>
        <taxon>Bacteria</taxon>
        <taxon>Pseudomonadati</taxon>
        <taxon>Pseudomonadota</taxon>
        <taxon>Alphaproteobacteria</taxon>
        <taxon>Rhodospirillales</taxon>
        <taxon>Rhodovibrionaceae</taxon>
        <taxon>Rhodovibrio</taxon>
    </lineage>
</organism>
<proteinExistence type="predicted"/>
<keyword evidence="2" id="KW-1185">Reference proteome</keyword>
<dbReference type="PANTHER" id="PTHR12558:SF10">
    <property type="entry name" value="CELL DIVISION CYCLE PROTEIN 23 HOMOLOG"/>
    <property type="match status" value="1"/>
</dbReference>